<dbReference type="GO" id="GO:0016020">
    <property type="term" value="C:membrane"/>
    <property type="evidence" value="ECO:0007669"/>
    <property type="project" value="UniProtKB-SubCell"/>
</dbReference>
<keyword evidence="5 7" id="KW-0472">Membrane</keyword>
<feature type="transmembrane region" description="Helical" evidence="7">
    <location>
        <begin position="371"/>
        <end position="392"/>
    </location>
</feature>
<dbReference type="InterPro" id="IPR010227">
    <property type="entry name" value="NADH_Q_OxRdtase_chainM/4"/>
</dbReference>
<dbReference type="GO" id="GO:0042773">
    <property type="term" value="P:ATP synthesis coupled electron transport"/>
    <property type="evidence" value="ECO:0007669"/>
    <property type="project" value="InterPro"/>
</dbReference>
<dbReference type="PRINTS" id="PR01437">
    <property type="entry name" value="NUOXDRDTASE4"/>
</dbReference>
<evidence type="ECO:0000256" key="2">
    <source>
        <dbReference type="ARBA" id="ARBA00009025"/>
    </source>
</evidence>
<evidence type="ECO:0000256" key="7">
    <source>
        <dbReference type="SAM" id="Phobius"/>
    </source>
</evidence>
<dbReference type="InterPro" id="IPR001750">
    <property type="entry name" value="ND/Mrp_TM"/>
</dbReference>
<dbReference type="GO" id="GO:0015990">
    <property type="term" value="P:electron transport coupled proton transport"/>
    <property type="evidence" value="ECO:0007669"/>
    <property type="project" value="TreeGrafter"/>
</dbReference>
<keyword evidence="9" id="KW-0560">Oxidoreductase</keyword>
<dbReference type="PANTHER" id="PTHR43507">
    <property type="entry name" value="NADH-UBIQUINONE OXIDOREDUCTASE CHAIN 4"/>
    <property type="match status" value="1"/>
</dbReference>
<evidence type="ECO:0000313" key="10">
    <source>
        <dbReference type="Proteomes" id="UP000501812"/>
    </source>
</evidence>
<evidence type="ECO:0000256" key="1">
    <source>
        <dbReference type="ARBA" id="ARBA00004127"/>
    </source>
</evidence>
<keyword evidence="10" id="KW-1185">Reference proteome</keyword>
<protein>
    <submittedName>
        <fullName evidence="9">NADH-quinone oxidoreductase subunit M</fullName>
        <ecNumber evidence="9">1.6.5.-</ecNumber>
    </submittedName>
</protein>
<dbReference type="KEGG" id="luo:HHL09_24240"/>
<feature type="transmembrane region" description="Helical" evidence="7">
    <location>
        <begin position="61"/>
        <end position="86"/>
    </location>
</feature>
<comment type="subcellular location">
    <subcellularLocation>
        <location evidence="1">Endomembrane system</location>
        <topology evidence="1">Multi-pass membrane protein</topology>
    </subcellularLocation>
    <subcellularLocation>
        <location evidence="6">Membrane</location>
        <topology evidence="6">Multi-pass membrane protein</topology>
    </subcellularLocation>
</comment>
<keyword evidence="4 7" id="KW-1133">Transmembrane helix</keyword>
<feature type="transmembrane region" description="Helical" evidence="7">
    <location>
        <begin position="200"/>
        <end position="219"/>
    </location>
</feature>
<evidence type="ECO:0000256" key="3">
    <source>
        <dbReference type="ARBA" id="ARBA00022692"/>
    </source>
</evidence>
<dbReference type="GO" id="GO:0008137">
    <property type="term" value="F:NADH dehydrogenase (ubiquinone) activity"/>
    <property type="evidence" value="ECO:0007669"/>
    <property type="project" value="InterPro"/>
</dbReference>
<feature type="transmembrane region" description="Helical" evidence="7">
    <location>
        <begin position="327"/>
        <end position="346"/>
    </location>
</feature>
<evidence type="ECO:0000313" key="9">
    <source>
        <dbReference type="EMBL" id="QJE98756.1"/>
    </source>
</evidence>
<dbReference type="InterPro" id="IPR003918">
    <property type="entry name" value="NADH_UbQ_OxRdtase"/>
</dbReference>
<reference evidence="9 10" key="1">
    <citation type="submission" date="2020-04" db="EMBL/GenBank/DDBJ databases">
        <title>Luteolibacter sp. G-1-1-1 isolated from soil.</title>
        <authorList>
            <person name="Dahal R.H."/>
        </authorList>
    </citation>
    <scope>NUCLEOTIDE SEQUENCE [LARGE SCALE GENOMIC DNA]</scope>
    <source>
        <strain evidence="9 10">G-1-1-1</strain>
    </source>
</reference>
<feature type="transmembrane region" description="Helical" evidence="7">
    <location>
        <begin position="291"/>
        <end position="315"/>
    </location>
</feature>
<dbReference type="RefSeq" id="WP_169457243.1">
    <property type="nucleotide sequence ID" value="NZ_CP051774.1"/>
</dbReference>
<dbReference type="EMBL" id="CP051774">
    <property type="protein sequence ID" value="QJE98756.1"/>
    <property type="molecule type" value="Genomic_DNA"/>
</dbReference>
<dbReference type="Pfam" id="PF00361">
    <property type="entry name" value="Proton_antipo_M"/>
    <property type="match status" value="1"/>
</dbReference>
<proteinExistence type="inferred from homology"/>
<feature type="domain" description="NADH:quinone oxidoreductase/Mrp antiporter transmembrane" evidence="8">
    <location>
        <begin position="116"/>
        <end position="406"/>
    </location>
</feature>
<dbReference type="AlphaFoldDB" id="A0A858RMX6"/>
<dbReference type="PANTHER" id="PTHR43507:SF4">
    <property type="entry name" value="PROTON-TRANSLOCATING NADH-QUINONE OXIDOREDUCTASE, CHAIN M"/>
    <property type="match status" value="1"/>
</dbReference>
<dbReference type="EC" id="1.6.5.-" evidence="9"/>
<dbReference type="GO" id="GO:0003954">
    <property type="term" value="F:NADH dehydrogenase activity"/>
    <property type="evidence" value="ECO:0007669"/>
    <property type="project" value="TreeGrafter"/>
</dbReference>
<feature type="transmembrane region" description="Helical" evidence="7">
    <location>
        <begin position="152"/>
        <end position="171"/>
    </location>
</feature>
<organism evidence="9 10">
    <name type="scientific">Luteolibacter luteus</name>
    <dbReference type="NCBI Taxonomy" id="2728835"/>
    <lineage>
        <taxon>Bacteria</taxon>
        <taxon>Pseudomonadati</taxon>
        <taxon>Verrucomicrobiota</taxon>
        <taxon>Verrucomicrobiia</taxon>
        <taxon>Verrucomicrobiales</taxon>
        <taxon>Verrucomicrobiaceae</taxon>
        <taxon>Luteolibacter</taxon>
    </lineage>
</organism>
<dbReference type="GO" id="GO:0012505">
    <property type="term" value="C:endomembrane system"/>
    <property type="evidence" value="ECO:0007669"/>
    <property type="project" value="UniProtKB-SubCell"/>
</dbReference>
<feature type="transmembrane region" description="Helical" evidence="7">
    <location>
        <begin position="462"/>
        <end position="483"/>
    </location>
</feature>
<name>A0A858RMX6_9BACT</name>
<feature type="transmembrane region" description="Helical" evidence="7">
    <location>
        <begin position="264"/>
        <end position="284"/>
    </location>
</feature>
<keyword evidence="3 6" id="KW-0812">Transmembrane</keyword>
<evidence type="ECO:0000256" key="6">
    <source>
        <dbReference type="RuleBase" id="RU000320"/>
    </source>
</evidence>
<feature type="transmembrane region" description="Helical" evidence="7">
    <location>
        <begin position="98"/>
        <end position="115"/>
    </location>
</feature>
<feature type="transmembrane region" description="Helical" evidence="7">
    <location>
        <begin position="412"/>
        <end position="433"/>
    </location>
</feature>
<evidence type="ECO:0000259" key="8">
    <source>
        <dbReference type="Pfam" id="PF00361"/>
    </source>
</evidence>
<accession>A0A858RMX6</accession>
<sequence length="484" mass="50648">MLSLLVLIPLVAFIAMLAGAPARQTAIAAGAANLVLGLWAAFTWKASMWAMSLPVLQKPALHLSFALDGMSAIMVLLSVIVTMAALLSGKAPEGREKLYYGSSLLISAGAIGAFAATDLFFFYAFHELALIPTFLMIGILGRGDRKDAAWKITIYLGFGSIILLAGLVWLANVAGTFDIPTMVKAAKEGSLVIDSATQKGIAGLLVLGFGVLVSLFPFHSWAAPAYASAPAPTSMLHAGVLKKFGLYGLLRLAIPLVPEGLNAWLVPLLVLLLGNILWVGLVTINQKRLDLLLGNSSVMHMGYIFLAIAALAAATANGQMNSIAQPAAILLMFGHGISIAMLFGLADKIERSTGTLELTDLGGLAKSAPSLAFLFGMVGMASIGLPGLANFAGEVMVFLSAFQNYSPAAGLGPVQIACILAIWGVVISAVYMLRAYRRIFQGESVKATDGAADLTLADRIPAVLLAVALLAVGLYPNLLLNLLK</sequence>
<dbReference type="GO" id="GO:0048039">
    <property type="term" value="F:ubiquinone binding"/>
    <property type="evidence" value="ECO:0007669"/>
    <property type="project" value="TreeGrafter"/>
</dbReference>
<gene>
    <name evidence="9" type="ORF">HHL09_24240</name>
</gene>
<evidence type="ECO:0000256" key="5">
    <source>
        <dbReference type="ARBA" id="ARBA00023136"/>
    </source>
</evidence>
<evidence type="ECO:0000256" key="4">
    <source>
        <dbReference type="ARBA" id="ARBA00022989"/>
    </source>
</evidence>
<dbReference type="Proteomes" id="UP000501812">
    <property type="component" value="Chromosome"/>
</dbReference>
<dbReference type="NCBIfam" id="TIGR01972">
    <property type="entry name" value="NDH_I_M"/>
    <property type="match status" value="1"/>
</dbReference>
<comment type="similarity">
    <text evidence="2">Belongs to the complex I subunit 4 family.</text>
</comment>